<keyword evidence="9" id="KW-0210">Decarboxylase</keyword>
<evidence type="ECO:0000256" key="7">
    <source>
        <dbReference type="PIRSR" id="PIRSR602129-50"/>
    </source>
</evidence>
<protein>
    <recommendedName>
        <fullName evidence="3 9">Glutamate decarboxylase</fullName>
        <ecNumber evidence="3 9">4.1.1.15</ecNumber>
    </recommendedName>
</protein>
<feature type="modified residue" description="N6-(pyridoxal phosphate)lysine" evidence="7">
    <location>
        <position position="322"/>
    </location>
</feature>
<dbReference type="EC" id="4.1.1.15" evidence="3 9"/>
<evidence type="ECO:0000256" key="10">
    <source>
        <dbReference type="SAM" id="MobiDB-lite"/>
    </source>
</evidence>
<gene>
    <name evidence="11" type="ORF">KGF57_003717</name>
</gene>
<organism evidence="11 12">
    <name type="scientific">Candida theae</name>
    <dbReference type="NCBI Taxonomy" id="1198502"/>
    <lineage>
        <taxon>Eukaryota</taxon>
        <taxon>Fungi</taxon>
        <taxon>Dikarya</taxon>
        <taxon>Ascomycota</taxon>
        <taxon>Saccharomycotina</taxon>
        <taxon>Pichiomycetes</taxon>
        <taxon>Debaryomycetaceae</taxon>
        <taxon>Candida/Lodderomyces clade</taxon>
        <taxon>Candida</taxon>
    </lineage>
</organism>
<evidence type="ECO:0000256" key="6">
    <source>
        <dbReference type="ARBA" id="ARBA00048868"/>
    </source>
</evidence>
<dbReference type="Gene3D" id="4.10.280.50">
    <property type="match status" value="1"/>
</dbReference>
<evidence type="ECO:0000256" key="8">
    <source>
        <dbReference type="RuleBase" id="RU000382"/>
    </source>
</evidence>
<comment type="similarity">
    <text evidence="2 8">Belongs to the group II decarboxylase family.</text>
</comment>
<dbReference type="Pfam" id="PF00282">
    <property type="entry name" value="Pyridoxal_deC"/>
    <property type="match status" value="1"/>
</dbReference>
<comment type="caution">
    <text evidence="11">The sequence shown here is derived from an EMBL/GenBank/DDBJ whole genome shotgun (WGS) entry which is preliminary data.</text>
</comment>
<dbReference type="AlphaFoldDB" id="A0AAD5BDA9"/>
<dbReference type="Proteomes" id="UP001204833">
    <property type="component" value="Unassembled WGS sequence"/>
</dbReference>
<keyword evidence="4 7" id="KW-0663">Pyridoxal phosphate</keyword>
<feature type="compositionally biased region" description="Basic residues" evidence="10">
    <location>
        <begin position="577"/>
        <end position="587"/>
    </location>
</feature>
<evidence type="ECO:0000256" key="5">
    <source>
        <dbReference type="ARBA" id="ARBA00023239"/>
    </source>
</evidence>
<reference evidence="11 12" key="1">
    <citation type="journal article" date="2022" name="DNA Res.">
        <title>Genome analysis of five recently described species of the CUG-Ser clade uncovers Candida theae as a new hybrid lineage with pathogenic potential in the Candida parapsilosis species complex.</title>
        <authorList>
            <person name="Mixao V."/>
            <person name="Del Olmo V."/>
            <person name="Hegedusova E."/>
            <person name="Saus E."/>
            <person name="Pryszcz L."/>
            <person name="Cillingova A."/>
            <person name="Nosek J."/>
            <person name="Gabaldon T."/>
        </authorList>
    </citation>
    <scope>NUCLEOTIDE SEQUENCE [LARGE SCALE GENOMIC DNA]</scope>
    <source>
        <strain evidence="11 12">CBS 12239</strain>
    </source>
</reference>
<evidence type="ECO:0000256" key="9">
    <source>
        <dbReference type="RuleBase" id="RU361171"/>
    </source>
</evidence>
<dbReference type="PANTHER" id="PTHR43321:SF3">
    <property type="entry name" value="GLUTAMATE DECARBOXYLASE"/>
    <property type="match status" value="1"/>
</dbReference>
<dbReference type="GO" id="GO:0005829">
    <property type="term" value="C:cytosol"/>
    <property type="evidence" value="ECO:0007669"/>
    <property type="project" value="TreeGrafter"/>
</dbReference>
<dbReference type="Gene3D" id="3.40.640.10">
    <property type="entry name" value="Type I PLP-dependent aspartate aminotransferase-like (Major domain)"/>
    <property type="match status" value="1"/>
</dbReference>
<dbReference type="InterPro" id="IPR002129">
    <property type="entry name" value="PyrdxlP-dep_de-COase"/>
</dbReference>
<feature type="region of interest" description="Disordered" evidence="10">
    <location>
        <begin position="566"/>
        <end position="587"/>
    </location>
</feature>
<name>A0AAD5BDA9_9ASCO</name>
<dbReference type="InterPro" id="IPR010107">
    <property type="entry name" value="Glutamate_decarboxylase"/>
</dbReference>
<dbReference type="InterPro" id="IPR015424">
    <property type="entry name" value="PyrdxlP-dep_Trfase"/>
</dbReference>
<dbReference type="GO" id="GO:0030170">
    <property type="term" value="F:pyridoxal phosphate binding"/>
    <property type="evidence" value="ECO:0007669"/>
    <property type="project" value="InterPro"/>
</dbReference>
<dbReference type="NCBIfam" id="TIGR01788">
    <property type="entry name" value="Glu-decarb-GAD"/>
    <property type="match status" value="1"/>
</dbReference>
<sequence>MFRFNRFSSLRKQLTRQFTKYPPTMVLSKHIDAYNLEYELLKDTKKVKLSPDEFNDAYNSSKLAPRYVLPKNSADEAEIYKYMNQDLSLDGIPTLNLASFVNTYVNDYQTRLAAENLTKNLADNDEYPSLMDLQNRCVTMLSNLWHAPYKKDQKTGAKIVNSLGTATTGSSEAIMLAGLALKKRWQEKRKAEGKSTENPNILMATCAQVALEKFAVYFDVENRLIPINPESAHLIDTTKIKENIDENTIGIFVIMGSTFTGAFEPVEEISKILDEVEEEKGLDIRIHVDGASGGFVAPFAFPHLKWDFAIDRVDSINTSGHKFGLTSVGLGWVIWKDESLLPKNLRFSLDYLGGVEETFGLNFSRPGFPVILQYYNFLTLGVEGYTKIFDACLSNARLLSEYLDKTSYFDVVSVIHKPASDADQKKLLTREVKDLPKPTVNEEFQPGLPVVAFRFSEEVRRDYPEIPQELFSTLLRKRGFIVPNYHLPPDETDVEILRVVVRNSLGLVLLEKLIEDCTDIAELLINAAKSVREILSNKEEASKHNKSTIHDLLLSIASGGLQPLRQKQHEKDGHKAGVAKKSYRGTC</sequence>
<evidence type="ECO:0000256" key="1">
    <source>
        <dbReference type="ARBA" id="ARBA00001933"/>
    </source>
</evidence>
<dbReference type="EMBL" id="JAIHNG010000130">
    <property type="protein sequence ID" value="KAI5955584.1"/>
    <property type="molecule type" value="Genomic_DNA"/>
</dbReference>
<dbReference type="GO" id="GO:0006538">
    <property type="term" value="P:L-glutamate catabolic process"/>
    <property type="evidence" value="ECO:0007669"/>
    <property type="project" value="TreeGrafter"/>
</dbReference>
<dbReference type="InterPro" id="IPR015421">
    <property type="entry name" value="PyrdxlP-dep_Trfase_major"/>
</dbReference>
<keyword evidence="5 8" id="KW-0456">Lyase</keyword>
<dbReference type="GO" id="GO:0004351">
    <property type="term" value="F:glutamate decarboxylase activity"/>
    <property type="evidence" value="ECO:0007669"/>
    <property type="project" value="UniProtKB-EC"/>
</dbReference>
<dbReference type="SUPFAM" id="SSF53383">
    <property type="entry name" value="PLP-dependent transferases"/>
    <property type="match status" value="1"/>
</dbReference>
<evidence type="ECO:0000256" key="2">
    <source>
        <dbReference type="ARBA" id="ARBA00009533"/>
    </source>
</evidence>
<evidence type="ECO:0000313" key="11">
    <source>
        <dbReference type="EMBL" id="KAI5955584.1"/>
    </source>
</evidence>
<evidence type="ECO:0000256" key="4">
    <source>
        <dbReference type="ARBA" id="ARBA00022898"/>
    </source>
</evidence>
<proteinExistence type="inferred from homology"/>
<evidence type="ECO:0000256" key="3">
    <source>
        <dbReference type="ARBA" id="ARBA00012421"/>
    </source>
</evidence>
<dbReference type="FunFam" id="3.40.640.10:FF:000017">
    <property type="entry name" value="Glutamate decarboxylase"/>
    <property type="match status" value="1"/>
</dbReference>
<evidence type="ECO:0000313" key="12">
    <source>
        <dbReference type="Proteomes" id="UP001204833"/>
    </source>
</evidence>
<dbReference type="GeneID" id="76151775"/>
<comment type="cofactor">
    <cofactor evidence="1 7 8">
        <name>pyridoxal 5'-phosphate</name>
        <dbReference type="ChEBI" id="CHEBI:597326"/>
    </cofactor>
</comment>
<dbReference type="PANTHER" id="PTHR43321">
    <property type="entry name" value="GLUTAMATE DECARBOXYLASE"/>
    <property type="match status" value="1"/>
</dbReference>
<comment type="catalytic activity">
    <reaction evidence="6 9">
        <text>L-glutamate + H(+) = 4-aminobutanoate + CO2</text>
        <dbReference type="Rhea" id="RHEA:17785"/>
        <dbReference type="ChEBI" id="CHEBI:15378"/>
        <dbReference type="ChEBI" id="CHEBI:16526"/>
        <dbReference type="ChEBI" id="CHEBI:29985"/>
        <dbReference type="ChEBI" id="CHEBI:59888"/>
        <dbReference type="EC" id="4.1.1.15"/>
    </reaction>
</comment>
<dbReference type="RefSeq" id="XP_051607927.1">
    <property type="nucleotide sequence ID" value="XM_051753165.1"/>
</dbReference>
<keyword evidence="12" id="KW-1185">Reference proteome</keyword>
<accession>A0AAD5BDA9</accession>
<dbReference type="Gene3D" id="3.90.1150.160">
    <property type="match status" value="1"/>
</dbReference>